<evidence type="ECO:0000256" key="2">
    <source>
        <dbReference type="ARBA" id="ARBA00022553"/>
    </source>
</evidence>
<dbReference type="EMBL" id="WVUH01000097">
    <property type="protein sequence ID" value="MBO4207018.1"/>
    <property type="molecule type" value="Genomic_DNA"/>
</dbReference>
<evidence type="ECO:0000313" key="5">
    <source>
        <dbReference type="EMBL" id="MBO4207018.1"/>
    </source>
</evidence>
<dbReference type="InterPro" id="IPR050237">
    <property type="entry name" value="ATP-dep_AMP-bd_enzyme"/>
</dbReference>
<dbReference type="PANTHER" id="PTHR43767">
    <property type="entry name" value="LONG-CHAIN-FATTY-ACID--COA LIGASE"/>
    <property type="match status" value="1"/>
</dbReference>
<dbReference type="InterPro" id="IPR020806">
    <property type="entry name" value="PKS_PP-bd"/>
</dbReference>
<dbReference type="Pfam" id="PF00550">
    <property type="entry name" value="PP-binding"/>
    <property type="match status" value="1"/>
</dbReference>
<dbReference type="Gene3D" id="1.10.1200.10">
    <property type="entry name" value="ACP-like"/>
    <property type="match status" value="1"/>
</dbReference>
<reference evidence="5 6" key="1">
    <citation type="submission" date="2019-12" db="EMBL/GenBank/DDBJ databases">
        <title>Whole genome sequencing of endophytic Actinobacterium Micromonospora sp. MPMI6T.</title>
        <authorList>
            <person name="Evv R."/>
            <person name="Podile A.R."/>
        </authorList>
    </citation>
    <scope>NUCLEOTIDE SEQUENCE [LARGE SCALE GENOMIC DNA]</scope>
    <source>
        <strain evidence="5 6">MPMI6</strain>
    </source>
</reference>
<dbReference type="SUPFAM" id="SSF47336">
    <property type="entry name" value="ACP-like"/>
    <property type="match status" value="1"/>
</dbReference>
<dbReference type="Proteomes" id="UP000823521">
    <property type="component" value="Unassembled WGS sequence"/>
</dbReference>
<dbReference type="InterPro" id="IPR006162">
    <property type="entry name" value="Ppantetheine_attach_site"/>
</dbReference>
<protein>
    <submittedName>
        <fullName evidence="5">AMP-binding protein</fullName>
    </submittedName>
</protein>
<feature type="domain" description="Carrier" evidence="4">
    <location>
        <begin position="508"/>
        <end position="583"/>
    </location>
</feature>
<dbReference type="PROSITE" id="PS00455">
    <property type="entry name" value="AMP_BINDING"/>
    <property type="match status" value="1"/>
</dbReference>
<dbReference type="InterPro" id="IPR009081">
    <property type="entry name" value="PP-bd_ACP"/>
</dbReference>
<evidence type="ECO:0000259" key="4">
    <source>
        <dbReference type="PROSITE" id="PS50075"/>
    </source>
</evidence>
<keyword evidence="2" id="KW-0597">Phosphoprotein</keyword>
<keyword evidence="6" id="KW-1185">Reference proteome</keyword>
<dbReference type="Gene3D" id="3.30.300.30">
    <property type="match status" value="1"/>
</dbReference>
<dbReference type="InterPro" id="IPR025110">
    <property type="entry name" value="AMP-bd_C"/>
</dbReference>
<accession>A0ABS3VRJ5</accession>
<dbReference type="PANTHER" id="PTHR43767:SF10">
    <property type="entry name" value="SURFACTIN SYNTHASE SUBUNIT 1"/>
    <property type="match status" value="1"/>
</dbReference>
<name>A0ABS3VRJ5_MICEH</name>
<evidence type="ECO:0000256" key="1">
    <source>
        <dbReference type="ARBA" id="ARBA00022450"/>
    </source>
</evidence>
<dbReference type="InterPro" id="IPR045851">
    <property type="entry name" value="AMP-bd_C_sf"/>
</dbReference>
<proteinExistence type="predicted"/>
<dbReference type="PROSITE" id="PS00012">
    <property type="entry name" value="PHOSPHOPANTETHEINE"/>
    <property type="match status" value="1"/>
</dbReference>
<gene>
    <name evidence="5" type="ORF">GSF22_13525</name>
</gene>
<dbReference type="InterPro" id="IPR020845">
    <property type="entry name" value="AMP-binding_CS"/>
</dbReference>
<evidence type="ECO:0000313" key="6">
    <source>
        <dbReference type="Proteomes" id="UP000823521"/>
    </source>
</evidence>
<dbReference type="Pfam" id="PF00501">
    <property type="entry name" value="AMP-binding"/>
    <property type="match status" value="1"/>
</dbReference>
<dbReference type="SUPFAM" id="SSF56801">
    <property type="entry name" value="Acetyl-CoA synthetase-like"/>
    <property type="match status" value="1"/>
</dbReference>
<dbReference type="Pfam" id="PF13193">
    <property type="entry name" value="AMP-binding_C"/>
    <property type="match status" value="1"/>
</dbReference>
<dbReference type="InterPro" id="IPR000873">
    <property type="entry name" value="AMP-dep_synth/lig_dom"/>
</dbReference>
<feature type="non-terminal residue" evidence="5">
    <location>
        <position position="605"/>
    </location>
</feature>
<dbReference type="PROSITE" id="PS50075">
    <property type="entry name" value="CARRIER"/>
    <property type="match status" value="1"/>
</dbReference>
<comment type="caution">
    <text evidence="5">The sequence shown here is derived from an EMBL/GenBank/DDBJ whole genome shotgun (WGS) entry which is preliminary data.</text>
</comment>
<dbReference type="SMART" id="SM00823">
    <property type="entry name" value="PKS_PP"/>
    <property type="match status" value="1"/>
</dbReference>
<sequence length="605" mass="63596">MVPVATEPPTTVPALLTARAEAEPDQVGLLVPGPQDSDELTFARWRSRADSVAHGLLRHGVGRGDRIGLHVGGADWTAFAVAYGAVVSVGAVAVPLPERAAPPQLQDLLERCGASGLIRVAGPDPEPTPIPFGGWTALLTDLDEGPAEPVDRRVDPDDLAQIIFTSGTTGTPKGVAASHANLTFGLTPRPRRRPLAHSRHFLHAFPIGTNAAQTMLLHALVARPTAVVLPRFAAAPFAALIERYRIGTVFVVPAMAIELARPDVTHRFDLSSVLLLASSAAPLPAAVARTLQAALPGATIVNNYTSTEAAPAHTTVVFDPDRPAALGRPAAGAELMISDPDGVRLPAGTVGEVRLRSATTPRAYYRDPETSAAVFQDGWVRMGDLGYLDDDGYLHLVDRESDVVKSGAFKVSTPQVEAALFEHPAVGDAAVVGVPHPTMGTMLAAAVVARTPVEPAVLRAFLAERLAPHERPTRLILVDSLPRNDGGKVRKAELRALFTAQAQPTGEPPTTPVESALCLLWARVLTVARVGRDDDFFALGGDSLKATQLGTLATQAFGVEVPAALVFDQPVLHAQARWLDAAVATRTPTPDPGPDDPPPPATAPT</sequence>
<dbReference type="InterPro" id="IPR042099">
    <property type="entry name" value="ANL_N_sf"/>
</dbReference>
<dbReference type="InterPro" id="IPR036736">
    <property type="entry name" value="ACP-like_sf"/>
</dbReference>
<keyword evidence="1" id="KW-0596">Phosphopantetheine</keyword>
<organism evidence="5 6">
    <name type="scientific">Micromonospora echinofusca</name>
    <dbReference type="NCBI Taxonomy" id="47858"/>
    <lineage>
        <taxon>Bacteria</taxon>
        <taxon>Bacillati</taxon>
        <taxon>Actinomycetota</taxon>
        <taxon>Actinomycetes</taxon>
        <taxon>Micromonosporales</taxon>
        <taxon>Micromonosporaceae</taxon>
        <taxon>Micromonospora</taxon>
    </lineage>
</organism>
<feature type="region of interest" description="Disordered" evidence="3">
    <location>
        <begin position="585"/>
        <end position="605"/>
    </location>
</feature>
<feature type="compositionally biased region" description="Pro residues" evidence="3">
    <location>
        <begin position="589"/>
        <end position="605"/>
    </location>
</feature>
<evidence type="ECO:0000256" key="3">
    <source>
        <dbReference type="SAM" id="MobiDB-lite"/>
    </source>
</evidence>
<dbReference type="Gene3D" id="3.40.50.12780">
    <property type="entry name" value="N-terminal domain of ligase-like"/>
    <property type="match status" value="1"/>
</dbReference>